<dbReference type="Pfam" id="PF21948">
    <property type="entry name" value="LplA-B_cat"/>
    <property type="match status" value="2"/>
</dbReference>
<dbReference type="GO" id="GO:0005739">
    <property type="term" value="C:mitochondrion"/>
    <property type="evidence" value="ECO:0007669"/>
    <property type="project" value="TreeGrafter"/>
</dbReference>
<evidence type="ECO:0000256" key="2">
    <source>
        <dbReference type="ARBA" id="ARBA00008242"/>
    </source>
</evidence>
<dbReference type="GO" id="GO:0017118">
    <property type="term" value="F:lipoyltransferase activity"/>
    <property type="evidence" value="ECO:0007669"/>
    <property type="project" value="TreeGrafter"/>
</dbReference>
<dbReference type="PANTHER" id="PTHR12561">
    <property type="entry name" value="LIPOATE-PROTEIN LIGASE"/>
    <property type="match status" value="1"/>
</dbReference>
<dbReference type="InterPro" id="IPR004562">
    <property type="entry name" value="LipoylTrfase_LipoateP_Ligase"/>
</dbReference>
<dbReference type="PANTHER" id="PTHR12561:SF3">
    <property type="entry name" value="LIPOYLTRANSFERASE 1, MITOCHONDRIAL"/>
    <property type="match status" value="1"/>
</dbReference>
<dbReference type="InterPro" id="IPR045864">
    <property type="entry name" value="aa-tRNA-synth_II/BPL/LPL"/>
</dbReference>
<name>A0A8S9ZBD3_9BILA</name>
<comment type="caution">
    <text evidence="4">The sequence shown here is derived from an EMBL/GenBank/DDBJ whole genome shotgun (WGS) entry which is preliminary data.</text>
</comment>
<dbReference type="InterPro" id="IPR004143">
    <property type="entry name" value="BPL_LPL_catalytic"/>
</dbReference>
<evidence type="ECO:0000259" key="3">
    <source>
        <dbReference type="Pfam" id="PF21948"/>
    </source>
</evidence>
<accession>A0A8S9ZBD3</accession>
<evidence type="ECO:0000313" key="4">
    <source>
        <dbReference type="EMBL" id="KAF7625983.1"/>
    </source>
</evidence>
<sequence length="130" mass="14841">MAFSNSPSVIIGRYQNPWIETDMNLLIKIKLKYGGGAVFHDMGNFNISLLTSHNRHNRKENLKRLSKRDDLIVEPNNSKISGTAARISNGKAYHHFTLLVNPNMKNLHLSLQSSLKVKFFKFSLIKFQKG</sequence>
<evidence type="ECO:0000313" key="5">
    <source>
        <dbReference type="Proteomes" id="UP000605970"/>
    </source>
</evidence>
<dbReference type="OrthoDB" id="1068471at2759"/>
<proteinExistence type="inferred from homology"/>
<protein>
    <submittedName>
        <fullName evidence="4">BPL/LPL catalytic domain-containing protein</fullName>
    </submittedName>
</protein>
<evidence type="ECO:0000256" key="1">
    <source>
        <dbReference type="ARBA" id="ARBA00005085"/>
    </source>
</evidence>
<feature type="domain" description="BPL/LPL catalytic" evidence="3">
    <location>
        <begin position="3"/>
        <end position="64"/>
    </location>
</feature>
<dbReference type="Proteomes" id="UP000605970">
    <property type="component" value="Unassembled WGS sequence"/>
</dbReference>
<dbReference type="SUPFAM" id="SSF55681">
    <property type="entry name" value="Class II aaRS and biotin synthetases"/>
    <property type="match status" value="1"/>
</dbReference>
<dbReference type="AlphaFoldDB" id="A0A8S9ZBD3"/>
<feature type="domain" description="BPL/LPL catalytic" evidence="3">
    <location>
        <begin position="65"/>
        <end position="112"/>
    </location>
</feature>
<reference evidence="4" key="1">
    <citation type="journal article" date="2020" name="Ecol. Evol.">
        <title>Genome structure and content of the rice root-knot nematode (Meloidogyne graminicola).</title>
        <authorList>
            <person name="Phan N.T."/>
            <person name="Danchin E.G.J."/>
            <person name="Klopp C."/>
            <person name="Perfus-Barbeoch L."/>
            <person name="Kozlowski D.K."/>
            <person name="Koutsovoulos G.D."/>
            <person name="Lopez-Roques C."/>
            <person name="Bouchez O."/>
            <person name="Zahm M."/>
            <person name="Besnard G."/>
            <person name="Bellafiore S."/>
        </authorList>
    </citation>
    <scope>NUCLEOTIDE SEQUENCE</scope>
    <source>
        <strain evidence="4">VN-18</strain>
    </source>
</reference>
<gene>
    <name evidence="4" type="ORF">Mgra_00009832</name>
</gene>
<organism evidence="4 5">
    <name type="scientific">Meloidogyne graminicola</name>
    <dbReference type="NCBI Taxonomy" id="189291"/>
    <lineage>
        <taxon>Eukaryota</taxon>
        <taxon>Metazoa</taxon>
        <taxon>Ecdysozoa</taxon>
        <taxon>Nematoda</taxon>
        <taxon>Chromadorea</taxon>
        <taxon>Rhabditida</taxon>
        <taxon>Tylenchina</taxon>
        <taxon>Tylenchomorpha</taxon>
        <taxon>Tylenchoidea</taxon>
        <taxon>Meloidogynidae</taxon>
        <taxon>Meloidogyninae</taxon>
        <taxon>Meloidogyne</taxon>
    </lineage>
</organism>
<dbReference type="EMBL" id="JABEBT010000188">
    <property type="protein sequence ID" value="KAF7625983.1"/>
    <property type="molecule type" value="Genomic_DNA"/>
</dbReference>
<comment type="similarity">
    <text evidence="2">Belongs to the LplA family.</text>
</comment>
<comment type="pathway">
    <text evidence="1">Protein modification; protein lipoylation via exogenous pathway; protein N(6)-(lipoyl)lysine from lipoate: step 2/2.</text>
</comment>
<keyword evidence="5" id="KW-1185">Reference proteome</keyword>
<dbReference type="GO" id="GO:0009249">
    <property type="term" value="P:protein lipoylation"/>
    <property type="evidence" value="ECO:0007669"/>
    <property type="project" value="InterPro"/>
</dbReference>
<dbReference type="Gene3D" id="3.30.930.10">
    <property type="entry name" value="Bira Bifunctional Protein, Domain 2"/>
    <property type="match status" value="2"/>
</dbReference>